<dbReference type="PANTHER" id="PTHR32305:SF17">
    <property type="entry name" value="TRNA NUCLEASE WAPA"/>
    <property type="match status" value="1"/>
</dbReference>
<dbReference type="SUPFAM" id="SSF50370">
    <property type="entry name" value="Ricin B-like lectins"/>
    <property type="match status" value="1"/>
</dbReference>
<dbReference type="InterPro" id="IPR000772">
    <property type="entry name" value="Ricin_B_lectin"/>
</dbReference>
<evidence type="ECO:0000313" key="4">
    <source>
        <dbReference type="EMBL" id="TGN80986.1"/>
    </source>
</evidence>
<protein>
    <recommendedName>
        <fullName evidence="6">Intein C-terminal splicing domain-containing protein</fullName>
    </recommendedName>
</protein>
<dbReference type="SMART" id="SM00306">
    <property type="entry name" value="HintN"/>
    <property type="match status" value="1"/>
</dbReference>
<evidence type="ECO:0000259" key="2">
    <source>
        <dbReference type="SMART" id="SM00306"/>
    </source>
</evidence>
<dbReference type="PROSITE" id="PS50818">
    <property type="entry name" value="INTEIN_C_TER"/>
    <property type="match status" value="1"/>
</dbReference>
<dbReference type="InterPro" id="IPR050708">
    <property type="entry name" value="T6SS_VgrG/RHS"/>
</dbReference>
<reference evidence="4 5" key="1">
    <citation type="submission" date="2019-04" db="EMBL/GenBank/DDBJ databases">
        <title>Streptomyces sp. nov. Bv016 isolated from bark of Buahinia variegata.</title>
        <authorList>
            <person name="Kanchanasin P."/>
            <person name="Tanasupawat S."/>
            <person name="Yuki M."/>
            <person name="Kudo T."/>
        </authorList>
    </citation>
    <scope>NUCLEOTIDE SEQUENCE [LARGE SCALE GENOMIC DNA]</scope>
    <source>
        <strain evidence="4 5">Bv016</strain>
    </source>
</reference>
<dbReference type="AlphaFoldDB" id="A0A4Z1DCT0"/>
<dbReference type="PANTHER" id="PTHR32305">
    <property type="match status" value="1"/>
</dbReference>
<proteinExistence type="predicted"/>
<evidence type="ECO:0000313" key="5">
    <source>
        <dbReference type="Proteomes" id="UP000298159"/>
    </source>
</evidence>
<feature type="compositionally biased region" description="Gly residues" evidence="1">
    <location>
        <begin position="610"/>
        <end position="626"/>
    </location>
</feature>
<dbReference type="Gene3D" id="2.170.16.10">
    <property type="entry name" value="Hedgehog/Intein (Hint) domain"/>
    <property type="match status" value="1"/>
</dbReference>
<comment type="caution">
    <text evidence="4">The sequence shown here is derived from an EMBL/GenBank/DDBJ whole genome shotgun (WGS) entry which is preliminary data.</text>
</comment>
<dbReference type="EMBL" id="SRRT01000001">
    <property type="protein sequence ID" value="TGN80986.1"/>
    <property type="molecule type" value="Genomic_DNA"/>
</dbReference>
<dbReference type="Proteomes" id="UP000298159">
    <property type="component" value="Unassembled WGS sequence"/>
</dbReference>
<dbReference type="InterPro" id="IPR030934">
    <property type="entry name" value="Intein_C"/>
</dbReference>
<sequence>MTAGTDKTGYWQEYEYDLLGNRTKLTEKDLTGATAKDAVTTYAYGKADGSQPHTLTKVSKTYTTPQGAQVKAEAERLYELTGETKSITSLQNGDKQQLSWTYDGQVDRITGQGTGGETPYMGLADKCLDMQGGYPIASVQVQLYSCNSSPAQSWRFTPTLGTAQTDPDRGSLVVDETWCAQPAASTSGSAVQVQKCNGSAAQELRRNSSGQLIHIASGLCLTVKDASSANSTPIVLAACAAGKSEQVWSAQNDTRHIYGPDGSRLLTIKGKQATLYLGEAEVTVARGGVLIHTQRTYSVPGGAVMRYANGTGSETLVALAGDHQGSTYAEISLSSTMAVRIRKQDPFGNQRGADSIGARVQSHSGFLGATRDDSSGFQPLGARLYDPVVGRFLSADPVLDLNDVLQSNGYVYANNNPVTMSDPTGLAISLSASERAAALAGAGLSAAQVAQAQSMMGKSLSSVILAVAWETLKDFIGINDALACFGGDMWSCGSLIIGAIPWGKLGKIPAVMKAVNRTIKAIESFKVAKKAAEIVLKAAKAAEAAALRAKKAAIERAKKLAIQRAKKRAAEAAKRTTDAAVAATKKTGNSVQKHAQAEAAPHVSSHSSHSGGGGGGGGGGKPGGQSGASSHSDGGSSGSGGSGKAEEGGTCNSFVPGTKVLMADGTAKPIEKVKAGDKVVATDPETGKTRIETVTAEIKGHGLKHLVKVTVDTDGERGTKTAQLTATDGHPFWVPALHAWTKATDLHAGEWLRTSAGTYVQITAIERWTTLSATVHNLTVGDAHTYYVVAGASAVLVHNCGGSEAGAQQLADRAEQLQSEAGWSGTTAVVRVRNLEDPNRVETWVASNKTYLPTGWKKNQSIQPGEIFVQIAGHAEQSILEALDGKWDIIEGGTSTGVCWGICTPLLQQQGATIGGPDYRSSKNNSSKRLFWKP</sequence>
<dbReference type="InterPro" id="IPR036844">
    <property type="entry name" value="Hint_dom_sf"/>
</dbReference>
<evidence type="ECO:0000259" key="3">
    <source>
        <dbReference type="SMART" id="SM00458"/>
    </source>
</evidence>
<evidence type="ECO:0000256" key="1">
    <source>
        <dbReference type="SAM" id="MobiDB-lite"/>
    </source>
</evidence>
<feature type="domain" description="Ricin B lectin" evidence="3">
    <location>
        <begin position="118"/>
        <end position="251"/>
    </location>
</feature>
<dbReference type="Gene3D" id="2.180.10.10">
    <property type="entry name" value="RHS repeat-associated core"/>
    <property type="match status" value="2"/>
</dbReference>
<dbReference type="InterPro" id="IPR003587">
    <property type="entry name" value="Hint_dom_N"/>
</dbReference>
<evidence type="ECO:0008006" key="6">
    <source>
        <dbReference type="Google" id="ProtNLM"/>
    </source>
</evidence>
<dbReference type="CDD" id="cd00161">
    <property type="entry name" value="beta-trefoil_Ricin-like"/>
    <property type="match status" value="1"/>
</dbReference>
<name>A0A4Z1DCT0_9ACTN</name>
<accession>A0A4Z1DCT0</accession>
<dbReference type="Gene3D" id="2.80.10.50">
    <property type="match status" value="1"/>
</dbReference>
<feature type="region of interest" description="Disordered" evidence="1">
    <location>
        <begin position="571"/>
        <end position="651"/>
    </location>
</feature>
<gene>
    <name evidence="4" type="ORF">E5083_00110</name>
</gene>
<dbReference type="InterPro" id="IPR022385">
    <property type="entry name" value="Rhs_assc_core"/>
</dbReference>
<dbReference type="SUPFAM" id="SSF51294">
    <property type="entry name" value="Hedgehog/intein (Hint) domain"/>
    <property type="match status" value="1"/>
</dbReference>
<dbReference type="Pfam" id="PF00652">
    <property type="entry name" value="Ricin_B_lectin"/>
    <property type="match status" value="1"/>
</dbReference>
<dbReference type="SMART" id="SM00458">
    <property type="entry name" value="RICIN"/>
    <property type="match status" value="1"/>
</dbReference>
<dbReference type="InterPro" id="IPR035992">
    <property type="entry name" value="Ricin_B-like_lectins"/>
</dbReference>
<feature type="compositionally biased region" description="Low complexity" evidence="1">
    <location>
        <begin position="578"/>
        <end position="587"/>
    </location>
</feature>
<dbReference type="PROSITE" id="PS50231">
    <property type="entry name" value="RICIN_B_LECTIN"/>
    <property type="match status" value="1"/>
</dbReference>
<dbReference type="CDD" id="cd00081">
    <property type="entry name" value="Hint"/>
    <property type="match status" value="1"/>
</dbReference>
<dbReference type="NCBIfam" id="TIGR03696">
    <property type="entry name" value="Rhs_assc_core"/>
    <property type="match status" value="1"/>
</dbReference>
<feature type="domain" description="Hint" evidence="2">
    <location>
        <begin position="651"/>
        <end position="756"/>
    </location>
</feature>
<organism evidence="4 5">
    <name type="scientific">Streptomyces bauhiniae</name>
    <dbReference type="NCBI Taxonomy" id="2340725"/>
    <lineage>
        <taxon>Bacteria</taxon>
        <taxon>Bacillati</taxon>
        <taxon>Actinomycetota</taxon>
        <taxon>Actinomycetes</taxon>
        <taxon>Kitasatosporales</taxon>
        <taxon>Streptomycetaceae</taxon>
        <taxon>Streptomyces</taxon>
    </lineage>
</organism>
<dbReference type="Pfam" id="PF07591">
    <property type="entry name" value="PT-HINT"/>
    <property type="match status" value="1"/>
</dbReference>
<keyword evidence="5" id="KW-1185">Reference proteome</keyword>